<protein>
    <submittedName>
        <fullName evidence="1">Uncharacterized protein</fullName>
    </submittedName>
</protein>
<reference evidence="2" key="1">
    <citation type="submission" date="2017-09" db="EMBL/GenBank/DDBJ databases">
        <title>Genome sequence of Nannocystis excedens DSM 71.</title>
        <authorList>
            <person name="Blom J."/>
        </authorList>
    </citation>
    <scope>NUCLEOTIDE SEQUENCE [LARGE SCALE GENOMIC DNA]</scope>
    <source>
        <strain evidence="2">type strain: E19</strain>
    </source>
</reference>
<gene>
    <name evidence="1" type="ORF">HDIA_2274</name>
</gene>
<dbReference type="AlphaFoldDB" id="A0A2C9D8D5"/>
<dbReference type="EMBL" id="LT960614">
    <property type="protein sequence ID" value="SON55815.1"/>
    <property type="molecule type" value="Genomic_DNA"/>
</dbReference>
<dbReference type="Proteomes" id="UP000223606">
    <property type="component" value="Chromosome 1"/>
</dbReference>
<dbReference type="KEGG" id="hdi:HDIA_2274"/>
<dbReference type="OrthoDB" id="7842867at2"/>
<accession>A0A2C9D8D5</accession>
<sequence>MIEPVPLADLIAADPISPVKAAIVARLKALLPGVMVQPHPGKVDISDIVAKTVMPAPGVAVGWSKARIVPMADGGWHAAIDWTAYVVTSDDVIDDGVVGKRRFERDQVANAIGLRLLKILGDPDEQLWQIAGITPPEATDFKPFFTVKDVAQGMAYYAVTWRQTVVALGAGLWGDLPTGQVTEDGTIQFDGEDEMIAAMKAAGFGIPGSDDQGSGS</sequence>
<name>A0A2C9D8D5_9HYPH</name>
<evidence type="ECO:0000313" key="1">
    <source>
        <dbReference type="EMBL" id="SON55815.1"/>
    </source>
</evidence>
<evidence type="ECO:0000313" key="2">
    <source>
        <dbReference type="Proteomes" id="UP000223606"/>
    </source>
</evidence>
<proteinExistence type="predicted"/>
<organism evidence="1 2">
    <name type="scientific">Hartmannibacter diazotrophicus</name>
    <dbReference type="NCBI Taxonomy" id="1482074"/>
    <lineage>
        <taxon>Bacteria</taxon>
        <taxon>Pseudomonadati</taxon>
        <taxon>Pseudomonadota</taxon>
        <taxon>Alphaproteobacteria</taxon>
        <taxon>Hyphomicrobiales</taxon>
        <taxon>Pleomorphomonadaceae</taxon>
        <taxon>Hartmannibacter</taxon>
    </lineage>
</organism>
<keyword evidence="2" id="KW-1185">Reference proteome</keyword>
<dbReference type="RefSeq" id="WP_099556275.1">
    <property type="nucleotide sequence ID" value="NZ_LT960614.1"/>
</dbReference>